<dbReference type="SUPFAM" id="SSF50685">
    <property type="entry name" value="Barwin-like endoglucanases"/>
    <property type="match status" value="1"/>
</dbReference>
<dbReference type="InterPro" id="IPR036908">
    <property type="entry name" value="RlpA-like_sf"/>
</dbReference>
<comment type="caution">
    <text evidence="7">The sequence shown here is derived from an EMBL/GenBank/DDBJ whole genome shotgun (WGS) entry which is preliminary data.</text>
</comment>
<sequence>MVNKVRDGGWIPIVRQWREGGAQNKEAQHGLFTVFVDNIPSTMDAKALYKLFIKFGIVKDTYIPFKRRRVTNSRFGFVRYNCNIAASVAIQKGNVLLVDDSMLEVKMAAYDRNSRSEQSKRKLQPPRRFSDSINFKASACYGYQDKGKMIAAASDAIGGKKACGRKYKVTCTGPTNKGVPHPCTGKSVVVTIVDYCPPGCRATIDLSQDAFAIVADRNAGKINIKYTQ</sequence>
<evidence type="ECO:0000256" key="3">
    <source>
        <dbReference type="ARBA" id="ARBA00022729"/>
    </source>
</evidence>
<evidence type="ECO:0000256" key="2">
    <source>
        <dbReference type="ARBA" id="ARBA00022525"/>
    </source>
</evidence>
<dbReference type="Gene3D" id="3.30.70.330">
    <property type="match status" value="1"/>
</dbReference>
<dbReference type="PANTHER" id="PTHR47295">
    <property type="entry name" value="EG45-LIKE DOMAIN CONTAINING PROTEIN 1-RELATED"/>
    <property type="match status" value="1"/>
</dbReference>
<dbReference type="CDD" id="cd22269">
    <property type="entry name" value="DPBB_EG45-like"/>
    <property type="match status" value="1"/>
</dbReference>
<evidence type="ECO:0000313" key="8">
    <source>
        <dbReference type="Proteomes" id="UP000306102"/>
    </source>
</evidence>
<dbReference type="CDD" id="cd00590">
    <property type="entry name" value="RRM_SF"/>
    <property type="match status" value="1"/>
</dbReference>
<dbReference type="InterPro" id="IPR009009">
    <property type="entry name" value="RlpA-like_DPBB"/>
</dbReference>
<dbReference type="GO" id="GO:0003723">
    <property type="term" value="F:RNA binding"/>
    <property type="evidence" value="ECO:0007669"/>
    <property type="project" value="UniProtKB-UniRule"/>
</dbReference>
<dbReference type="PROSITE" id="PS50102">
    <property type="entry name" value="RRM"/>
    <property type="match status" value="1"/>
</dbReference>
<keyword evidence="4" id="KW-0694">RNA-binding</keyword>
<keyword evidence="3" id="KW-0732">Signal</keyword>
<accession>A0A4S4DVQ3</accession>
<proteinExistence type="predicted"/>
<keyword evidence="2" id="KW-0964">Secreted</keyword>
<dbReference type="PROSITE" id="PS50842">
    <property type="entry name" value="EXPANSIN_EG45"/>
    <property type="match status" value="1"/>
</dbReference>
<dbReference type="EMBL" id="SDRB02010253">
    <property type="protein sequence ID" value="THG07104.1"/>
    <property type="molecule type" value="Genomic_DNA"/>
</dbReference>
<evidence type="ECO:0000259" key="6">
    <source>
        <dbReference type="PROSITE" id="PS50842"/>
    </source>
</evidence>
<dbReference type="InterPro" id="IPR000504">
    <property type="entry name" value="RRM_dom"/>
</dbReference>
<dbReference type="SMART" id="SM00837">
    <property type="entry name" value="DPBB_1"/>
    <property type="match status" value="1"/>
</dbReference>
<dbReference type="InterPro" id="IPR035979">
    <property type="entry name" value="RBD_domain_sf"/>
</dbReference>
<evidence type="ECO:0008006" key="9">
    <source>
        <dbReference type="Google" id="ProtNLM"/>
    </source>
</evidence>
<evidence type="ECO:0000256" key="1">
    <source>
        <dbReference type="ARBA" id="ARBA00004613"/>
    </source>
</evidence>
<dbReference type="InterPro" id="IPR044206">
    <property type="entry name" value="EGC1/2"/>
</dbReference>
<dbReference type="SUPFAM" id="SSF54928">
    <property type="entry name" value="RNA-binding domain, RBD"/>
    <property type="match status" value="1"/>
</dbReference>
<dbReference type="GO" id="GO:0009627">
    <property type="term" value="P:systemic acquired resistance"/>
    <property type="evidence" value="ECO:0007669"/>
    <property type="project" value="InterPro"/>
</dbReference>
<reference evidence="7 8" key="1">
    <citation type="journal article" date="2018" name="Proc. Natl. Acad. Sci. U.S.A.">
        <title>Draft genome sequence of Camellia sinensis var. sinensis provides insights into the evolution of the tea genome and tea quality.</title>
        <authorList>
            <person name="Wei C."/>
            <person name="Yang H."/>
            <person name="Wang S."/>
            <person name="Zhao J."/>
            <person name="Liu C."/>
            <person name="Gao L."/>
            <person name="Xia E."/>
            <person name="Lu Y."/>
            <person name="Tai Y."/>
            <person name="She G."/>
            <person name="Sun J."/>
            <person name="Cao H."/>
            <person name="Tong W."/>
            <person name="Gao Q."/>
            <person name="Li Y."/>
            <person name="Deng W."/>
            <person name="Jiang X."/>
            <person name="Wang W."/>
            <person name="Chen Q."/>
            <person name="Zhang S."/>
            <person name="Li H."/>
            <person name="Wu J."/>
            <person name="Wang P."/>
            <person name="Li P."/>
            <person name="Shi C."/>
            <person name="Zheng F."/>
            <person name="Jian J."/>
            <person name="Huang B."/>
            <person name="Shan D."/>
            <person name="Shi M."/>
            <person name="Fang C."/>
            <person name="Yue Y."/>
            <person name="Li F."/>
            <person name="Li D."/>
            <person name="Wei S."/>
            <person name="Han B."/>
            <person name="Jiang C."/>
            <person name="Yin Y."/>
            <person name="Xia T."/>
            <person name="Zhang Z."/>
            <person name="Bennetzen J.L."/>
            <person name="Zhao S."/>
            <person name="Wan X."/>
        </authorList>
    </citation>
    <scope>NUCLEOTIDE SEQUENCE [LARGE SCALE GENOMIC DNA]</scope>
    <source>
        <strain evidence="8">cv. Shuchazao</strain>
        <tissue evidence="7">Leaf</tissue>
    </source>
</reference>
<gene>
    <name evidence="7" type="ORF">TEA_022525</name>
</gene>
<dbReference type="SMART" id="SM00360">
    <property type="entry name" value="RRM"/>
    <property type="match status" value="1"/>
</dbReference>
<name>A0A4S4DVQ3_CAMSN</name>
<dbReference type="AlphaFoldDB" id="A0A4S4DVQ3"/>
<evidence type="ECO:0000313" key="7">
    <source>
        <dbReference type="EMBL" id="THG07104.1"/>
    </source>
</evidence>
<keyword evidence="8" id="KW-1185">Reference proteome</keyword>
<dbReference type="FunFam" id="2.40.40.10:FF:000005">
    <property type="entry name" value="Barwin-related endoglucanase"/>
    <property type="match status" value="1"/>
</dbReference>
<dbReference type="InterPro" id="IPR007112">
    <property type="entry name" value="Expansin/allergen_DPBB_dom"/>
</dbReference>
<protein>
    <recommendedName>
        <fullName evidence="9">RRM domain-containing protein</fullName>
    </recommendedName>
</protein>
<feature type="domain" description="RRM" evidence="5">
    <location>
        <begin position="32"/>
        <end position="110"/>
    </location>
</feature>
<dbReference type="Pfam" id="PF00076">
    <property type="entry name" value="RRM_1"/>
    <property type="match status" value="1"/>
</dbReference>
<feature type="domain" description="Expansin-like EG45" evidence="6">
    <location>
        <begin position="161"/>
        <end position="228"/>
    </location>
</feature>
<dbReference type="Gene3D" id="2.40.40.10">
    <property type="entry name" value="RlpA-like domain"/>
    <property type="match status" value="1"/>
</dbReference>
<comment type="subcellular location">
    <subcellularLocation>
        <location evidence="1">Secreted</location>
    </subcellularLocation>
</comment>
<dbReference type="GO" id="GO:0048046">
    <property type="term" value="C:apoplast"/>
    <property type="evidence" value="ECO:0007669"/>
    <property type="project" value="InterPro"/>
</dbReference>
<dbReference type="Pfam" id="PF03330">
    <property type="entry name" value="DPBB_1"/>
    <property type="match status" value="1"/>
</dbReference>
<evidence type="ECO:0000256" key="4">
    <source>
        <dbReference type="PROSITE-ProRule" id="PRU00176"/>
    </source>
</evidence>
<dbReference type="Proteomes" id="UP000306102">
    <property type="component" value="Unassembled WGS sequence"/>
</dbReference>
<organism evidence="7 8">
    <name type="scientific">Camellia sinensis var. sinensis</name>
    <name type="common">China tea</name>
    <dbReference type="NCBI Taxonomy" id="542762"/>
    <lineage>
        <taxon>Eukaryota</taxon>
        <taxon>Viridiplantae</taxon>
        <taxon>Streptophyta</taxon>
        <taxon>Embryophyta</taxon>
        <taxon>Tracheophyta</taxon>
        <taxon>Spermatophyta</taxon>
        <taxon>Magnoliopsida</taxon>
        <taxon>eudicotyledons</taxon>
        <taxon>Gunneridae</taxon>
        <taxon>Pentapetalae</taxon>
        <taxon>asterids</taxon>
        <taxon>Ericales</taxon>
        <taxon>Theaceae</taxon>
        <taxon>Camellia</taxon>
    </lineage>
</organism>
<evidence type="ECO:0000259" key="5">
    <source>
        <dbReference type="PROSITE" id="PS50102"/>
    </source>
</evidence>
<dbReference type="PANTHER" id="PTHR47295:SF2">
    <property type="entry name" value="EG45-LIKE DOMAIN CONTAINING PROTEIN 1-RELATED"/>
    <property type="match status" value="1"/>
</dbReference>
<dbReference type="InterPro" id="IPR012677">
    <property type="entry name" value="Nucleotide-bd_a/b_plait_sf"/>
</dbReference>